<organism evidence="2 3">
    <name type="scientific">Haematococcus lacustris</name>
    <name type="common">Green alga</name>
    <name type="synonym">Haematococcus pluvialis</name>
    <dbReference type="NCBI Taxonomy" id="44745"/>
    <lineage>
        <taxon>Eukaryota</taxon>
        <taxon>Viridiplantae</taxon>
        <taxon>Chlorophyta</taxon>
        <taxon>core chlorophytes</taxon>
        <taxon>Chlorophyceae</taxon>
        <taxon>CS clade</taxon>
        <taxon>Chlamydomonadales</taxon>
        <taxon>Haematococcaceae</taxon>
        <taxon>Haematococcus</taxon>
    </lineage>
</organism>
<accession>A0A699Z4V6</accession>
<keyword evidence="3" id="KW-1185">Reference proteome</keyword>
<feature type="compositionally biased region" description="Polar residues" evidence="1">
    <location>
        <begin position="34"/>
        <end position="49"/>
    </location>
</feature>
<dbReference type="EMBL" id="BLLF01001172">
    <property type="protein sequence ID" value="GFH17593.1"/>
    <property type="molecule type" value="Genomic_DNA"/>
</dbReference>
<dbReference type="AlphaFoldDB" id="A0A699Z4V6"/>
<evidence type="ECO:0000256" key="1">
    <source>
        <dbReference type="SAM" id="MobiDB-lite"/>
    </source>
</evidence>
<reference evidence="2 3" key="1">
    <citation type="submission" date="2020-02" db="EMBL/GenBank/DDBJ databases">
        <title>Draft genome sequence of Haematococcus lacustris strain NIES-144.</title>
        <authorList>
            <person name="Morimoto D."/>
            <person name="Nakagawa S."/>
            <person name="Yoshida T."/>
            <person name="Sawayama S."/>
        </authorList>
    </citation>
    <scope>NUCLEOTIDE SEQUENCE [LARGE SCALE GENOMIC DNA]</scope>
    <source>
        <strain evidence="2 3">NIES-144</strain>
    </source>
</reference>
<sequence>MMVYSVAVDISYTLPPSPLRRAGGAHWSCAIGQSKGSCQPRARSTQAWGTSGPAKAQLTSSTAAGLQPYL</sequence>
<comment type="caution">
    <text evidence="2">The sequence shown here is derived from an EMBL/GenBank/DDBJ whole genome shotgun (WGS) entry which is preliminary data.</text>
</comment>
<proteinExistence type="predicted"/>
<protein>
    <submittedName>
        <fullName evidence="2">Uncharacterized protein</fullName>
    </submittedName>
</protein>
<feature type="region of interest" description="Disordered" evidence="1">
    <location>
        <begin position="34"/>
        <end position="70"/>
    </location>
</feature>
<name>A0A699Z4V6_HAELA</name>
<dbReference type="Proteomes" id="UP000485058">
    <property type="component" value="Unassembled WGS sequence"/>
</dbReference>
<evidence type="ECO:0000313" key="3">
    <source>
        <dbReference type="Proteomes" id="UP000485058"/>
    </source>
</evidence>
<evidence type="ECO:0000313" key="2">
    <source>
        <dbReference type="EMBL" id="GFH17593.1"/>
    </source>
</evidence>
<gene>
    <name evidence="2" type="ORF">HaLaN_14257</name>
</gene>